<dbReference type="STRING" id="1423801.FD50_GL001474"/>
<feature type="domain" description="DUF4097" evidence="2">
    <location>
        <begin position="57"/>
        <end position="309"/>
    </location>
</feature>
<evidence type="ECO:0000256" key="1">
    <source>
        <dbReference type="SAM" id="MobiDB-lite"/>
    </source>
</evidence>
<feature type="region of interest" description="Disordered" evidence="1">
    <location>
        <begin position="275"/>
        <end position="296"/>
    </location>
</feature>
<dbReference type="Pfam" id="PF13349">
    <property type="entry name" value="DUF4097"/>
    <property type="match status" value="1"/>
</dbReference>
<evidence type="ECO:0000259" key="2">
    <source>
        <dbReference type="Pfam" id="PF13349"/>
    </source>
</evidence>
<evidence type="ECO:0000313" key="3">
    <source>
        <dbReference type="EMBL" id="KRL97489.1"/>
    </source>
</evidence>
<dbReference type="AlphaFoldDB" id="A0A0R1UW92"/>
<dbReference type="InterPro" id="IPR025164">
    <property type="entry name" value="Toastrack_DUF4097"/>
</dbReference>
<accession>A0A0R1UW92</accession>
<evidence type="ECO:0000313" key="4">
    <source>
        <dbReference type="Proteomes" id="UP000051166"/>
    </source>
</evidence>
<dbReference type="EMBL" id="AZFQ01000052">
    <property type="protein sequence ID" value="KRL97489.1"/>
    <property type="molecule type" value="Genomic_DNA"/>
</dbReference>
<protein>
    <recommendedName>
        <fullName evidence="2">DUF4097 domain-containing protein</fullName>
    </recommendedName>
</protein>
<keyword evidence="4" id="KW-1185">Reference proteome</keyword>
<gene>
    <name evidence="3" type="ORF">FD50_GL001474</name>
</gene>
<dbReference type="RefSeq" id="WP_056961254.1">
    <property type="nucleotide sequence ID" value="NZ_AZFQ01000052.1"/>
</dbReference>
<dbReference type="PATRIC" id="fig|1423801.4.peg.1512"/>
<reference evidence="3 4" key="1">
    <citation type="journal article" date="2015" name="Genome Announc.">
        <title>Expanding the biotechnology potential of lactobacilli through comparative genomics of 213 strains and associated genera.</title>
        <authorList>
            <person name="Sun Z."/>
            <person name="Harris H.M."/>
            <person name="McCann A."/>
            <person name="Guo C."/>
            <person name="Argimon S."/>
            <person name="Zhang W."/>
            <person name="Yang X."/>
            <person name="Jeffery I.B."/>
            <person name="Cooney J.C."/>
            <person name="Kagawa T.F."/>
            <person name="Liu W."/>
            <person name="Song Y."/>
            <person name="Salvetti E."/>
            <person name="Wrobel A."/>
            <person name="Rasinkangas P."/>
            <person name="Parkhill J."/>
            <person name="Rea M.C."/>
            <person name="O'Sullivan O."/>
            <person name="Ritari J."/>
            <person name="Douillard F.P."/>
            <person name="Paul Ross R."/>
            <person name="Yang R."/>
            <person name="Briner A.E."/>
            <person name="Felis G.E."/>
            <person name="de Vos W.M."/>
            <person name="Barrangou R."/>
            <person name="Klaenhammer T.R."/>
            <person name="Caufield P.W."/>
            <person name="Cui Y."/>
            <person name="Zhang H."/>
            <person name="O'Toole P.W."/>
        </authorList>
    </citation>
    <scope>NUCLEOTIDE SEQUENCE [LARGE SCALE GENOMIC DNA]</scope>
    <source>
        <strain evidence="3 4">DSM 16230</strain>
    </source>
</reference>
<dbReference type="OrthoDB" id="2317735at2"/>
<name>A0A0R1UW92_9LACO</name>
<dbReference type="Proteomes" id="UP000051166">
    <property type="component" value="Unassembled WGS sequence"/>
</dbReference>
<organism evidence="3 4">
    <name type="scientific">Liquorilactobacillus satsumensis DSM 16230 = JCM 12392</name>
    <dbReference type="NCBI Taxonomy" id="1423801"/>
    <lineage>
        <taxon>Bacteria</taxon>
        <taxon>Bacillati</taxon>
        <taxon>Bacillota</taxon>
        <taxon>Bacilli</taxon>
        <taxon>Lactobacillales</taxon>
        <taxon>Lactobacillaceae</taxon>
        <taxon>Liquorilactobacillus</taxon>
    </lineage>
</organism>
<comment type="caution">
    <text evidence="3">The sequence shown here is derived from an EMBL/GenBank/DDBJ whole genome shotgun (WGS) entry which is preliminary data.</text>
</comment>
<proteinExistence type="predicted"/>
<dbReference type="GeneID" id="98308770"/>
<sequence>MKKTLLSGMVILGLGLLLMAAGYLFHGAQIIAFQGWQPVSARTKFSGKVVKRNVEFNQIYVETRTADVEVRSGSEASVMYTADSKNTPTVKVTNGVLNVRQTKASDFSGFYFGVARNEKVVITVPNGRQLRNVTVNSKTGDLRISGQSVDQLNAFTDTGDAYLANVKAKRAAIYLNNGDAVLKNVSFGSGRLQQTNGDLTLKDSQLTNVIIHNTDGDVTFTDSQFIKGNLSLSSGDLEANHNKFSGVYTIENKNGDNEVADTQVKGIRVETNAGTNQLFSKTSEGGTLQQGQNNSNMLILRTDSGDNEVK</sequence>